<evidence type="ECO:0000256" key="1">
    <source>
        <dbReference type="SAM" id="MobiDB-lite"/>
    </source>
</evidence>
<dbReference type="AlphaFoldDB" id="A0A2M8W3S1"/>
<dbReference type="EMBL" id="PGTZ01000011">
    <property type="protein sequence ID" value="PJI85574.1"/>
    <property type="molecule type" value="Genomic_DNA"/>
</dbReference>
<reference evidence="2 3" key="1">
    <citation type="submission" date="2017-11" db="EMBL/GenBank/DDBJ databases">
        <title>Genomic Encyclopedia of Archaeal and Bacterial Type Strains, Phase II (KMG-II): From Individual Species to Whole Genera.</title>
        <authorList>
            <person name="Goeker M."/>
        </authorList>
    </citation>
    <scope>NUCLEOTIDE SEQUENCE [LARGE SCALE GENOMIC DNA]</scope>
    <source>
        <strain evidence="2 3">DSM 22413</strain>
    </source>
</reference>
<proteinExistence type="predicted"/>
<evidence type="ECO:0000313" key="3">
    <source>
        <dbReference type="Proteomes" id="UP000231586"/>
    </source>
</evidence>
<keyword evidence="3" id="KW-1185">Reference proteome</keyword>
<organism evidence="2 3">
    <name type="scientific">Luteimicrobium subarcticum</name>
    <dbReference type="NCBI Taxonomy" id="620910"/>
    <lineage>
        <taxon>Bacteria</taxon>
        <taxon>Bacillati</taxon>
        <taxon>Actinomycetota</taxon>
        <taxon>Actinomycetes</taxon>
        <taxon>Micrococcales</taxon>
        <taxon>Luteimicrobium</taxon>
    </lineage>
</organism>
<gene>
    <name evidence="2" type="ORF">CLV34_2757</name>
</gene>
<comment type="caution">
    <text evidence="2">The sequence shown here is derived from an EMBL/GenBank/DDBJ whole genome shotgun (WGS) entry which is preliminary data.</text>
</comment>
<feature type="region of interest" description="Disordered" evidence="1">
    <location>
        <begin position="39"/>
        <end position="61"/>
    </location>
</feature>
<sequence>MGAPAHPVALDNVEVLETGQVAWSLLIIGDLDPYTQPVTRPASLPTGSTKSRFRVTARPGGPWRRDYKLRSQARQAHRMTAAR</sequence>
<dbReference type="Proteomes" id="UP000231586">
    <property type="component" value="Unassembled WGS sequence"/>
</dbReference>
<name>A0A2M8W3S1_9MICO</name>
<accession>A0A2M8W3S1</accession>
<evidence type="ECO:0000313" key="2">
    <source>
        <dbReference type="EMBL" id="PJI85574.1"/>
    </source>
</evidence>
<protein>
    <submittedName>
        <fullName evidence="2">Uncharacterized protein</fullName>
    </submittedName>
</protein>